<keyword evidence="3" id="KW-1185">Reference proteome</keyword>
<reference evidence="2 3" key="1">
    <citation type="journal article" date="2023" name="Plants (Basel)">
        <title>Bridging the Gap: Combining Genomics and Transcriptomics Approaches to Understand Stylosanthes scabra, an Orphan Legume from the Brazilian Caatinga.</title>
        <authorList>
            <person name="Ferreira-Neto J.R.C."/>
            <person name="da Silva M.D."/>
            <person name="Binneck E."/>
            <person name="de Melo N.F."/>
            <person name="da Silva R.H."/>
            <person name="de Melo A.L.T.M."/>
            <person name="Pandolfi V."/>
            <person name="Bustamante F.O."/>
            <person name="Brasileiro-Vidal A.C."/>
            <person name="Benko-Iseppon A.M."/>
        </authorList>
    </citation>
    <scope>NUCLEOTIDE SEQUENCE [LARGE SCALE GENOMIC DNA]</scope>
    <source>
        <tissue evidence="2">Leaves</tissue>
    </source>
</reference>
<evidence type="ECO:0000256" key="1">
    <source>
        <dbReference type="SAM" id="Phobius"/>
    </source>
</evidence>
<accession>A0ABU6W3Z7</accession>
<keyword evidence="1" id="KW-1133">Transmembrane helix</keyword>
<comment type="caution">
    <text evidence="2">The sequence shown here is derived from an EMBL/GenBank/DDBJ whole genome shotgun (WGS) entry which is preliminary data.</text>
</comment>
<sequence length="129" mass="14875">MASESSRGLRASRSTASTQRRILSCHHKEKVVLRVSGMKENLGKRFLGCVRYAEQEEEDLEKARMRKKVSSLKSRLRACELRLKIVVFVGMVGWALVFSLWLQNSGGTPQHQWLLRFWIDRAVIVDDMV</sequence>
<proteinExistence type="predicted"/>
<keyword evidence="1" id="KW-0812">Transmembrane</keyword>
<keyword evidence="1" id="KW-0472">Membrane</keyword>
<evidence type="ECO:0000313" key="3">
    <source>
        <dbReference type="Proteomes" id="UP001341840"/>
    </source>
</evidence>
<gene>
    <name evidence="2" type="ORF">PIB30_000491</name>
</gene>
<name>A0ABU6W3Z7_9FABA</name>
<organism evidence="2 3">
    <name type="scientific">Stylosanthes scabra</name>
    <dbReference type="NCBI Taxonomy" id="79078"/>
    <lineage>
        <taxon>Eukaryota</taxon>
        <taxon>Viridiplantae</taxon>
        <taxon>Streptophyta</taxon>
        <taxon>Embryophyta</taxon>
        <taxon>Tracheophyta</taxon>
        <taxon>Spermatophyta</taxon>
        <taxon>Magnoliopsida</taxon>
        <taxon>eudicotyledons</taxon>
        <taxon>Gunneridae</taxon>
        <taxon>Pentapetalae</taxon>
        <taxon>rosids</taxon>
        <taxon>fabids</taxon>
        <taxon>Fabales</taxon>
        <taxon>Fabaceae</taxon>
        <taxon>Papilionoideae</taxon>
        <taxon>50 kb inversion clade</taxon>
        <taxon>dalbergioids sensu lato</taxon>
        <taxon>Dalbergieae</taxon>
        <taxon>Pterocarpus clade</taxon>
        <taxon>Stylosanthes</taxon>
    </lineage>
</organism>
<feature type="transmembrane region" description="Helical" evidence="1">
    <location>
        <begin position="81"/>
        <end position="102"/>
    </location>
</feature>
<dbReference type="Proteomes" id="UP001341840">
    <property type="component" value="Unassembled WGS sequence"/>
</dbReference>
<evidence type="ECO:0008006" key="4">
    <source>
        <dbReference type="Google" id="ProtNLM"/>
    </source>
</evidence>
<protein>
    <recommendedName>
        <fullName evidence="4">Zinc finger GRF-type domain-containing protein</fullName>
    </recommendedName>
</protein>
<evidence type="ECO:0000313" key="2">
    <source>
        <dbReference type="EMBL" id="MED6179375.1"/>
    </source>
</evidence>
<dbReference type="EMBL" id="JASCZI010181244">
    <property type="protein sequence ID" value="MED6179375.1"/>
    <property type="molecule type" value="Genomic_DNA"/>
</dbReference>